<keyword evidence="1" id="KW-1133">Transmembrane helix</keyword>
<dbReference type="EnsemblMetazoa" id="ADIR015905-RA">
    <property type="protein sequence ID" value="ADIR015905-PA"/>
    <property type="gene ID" value="ADIR015905"/>
</dbReference>
<accession>A0A1Y9H2M1</accession>
<dbReference type="VEuPathDB" id="VectorBase:ADIR015905"/>
<reference evidence="3" key="1">
    <citation type="submission" date="2013-03" db="EMBL/GenBank/DDBJ databases">
        <title>The Genome Sequence of Anopheles dirus WRAIR2.</title>
        <authorList>
            <consortium name="The Broad Institute Genomics Platform"/>
            <person name="Neafsey D.E."/>
            <person name="Walton C."/>
            <person name="Walker B."/>
            <person name="Young S.K."/>
            <person name="Zeng Q."/>
            <person name="Gargeya S."/>
            <person name="Fitzgerald M."/>
            <person name="Haas B."/>
            <person name="Abouelleil A."/>
            <person name="Allen A.W."/>
            <person name="Alvarado L."/>
            <person name="Arachchi H.M."/>
            <person name="Berlin A.M."/>
            <person name="Chapman S.B."/>
            <person name="Gainer-Dewar J."/>
            <person name="Goldberg J."/>
            <person name="Griggs A."/>
            <person name="Gujja S."/>
            <person name="Hansen M."/>
            <person name="Howarth C."/>
            <person name="Imamovic A."/>
            <person name="Ireland A."/>
            <person name="Larimer J."/>
            <person name="McCowan C."/>
            <person name="Murphy C."/>
            <person name="Pearson M."/>
            <person name="Poon T.W."/>
            <person name="Priest M."/>
            <person name="Roberts A."/>
            <person name="Saif S."/>
            <person name="Shea T."/>
            <person name="Sisk P."/>
            <person name="Sykes S."/>
            <person name="Wortman J."/>
            <person name="Nusbaum C."/>
            <person name="Birren B."/>
        </authorList>
    </citation>
    <scope>NUCLEOTIDE SEQUENCE [LARGE SCALE GENOMIC DNA]</scope>
    <source>
        <strain evidence="3">WRAIR2</strain>
    </source>
</reference>
<proteinExistence type="predicted"/>
<evidence type="ECO:0000313" key="3">
    <source>
        <dbReference type="Proteomes" id="UP000075884"/>
    </source>
</evidence>
<sequence length="250" mass="28186">MSHVISTRSSMITAVFRIVVVLASVMSLSHIVTVSDIPGHYSVQRYQSYPDIGQTTLYDFVMFAETANKWMKFVTFVATDHKPVGAGKTYKAVIDSNIFMLTIVDHQRAKYVALENANKDDTLKLRVELRFVANSWAPCYYQEVLENCNVQQSTQLLPSNHLRTNATTGISQSAAMETRHLQNIECHPHSSSKGPTGSGLSIKFFLRHESFLFQNSIGATLRYFLGRHLNHSLANLVDIVPHVQRRSLEL</sequence>
<keyword evidence="1" id="KW-0472">Membrane</keyword>
<protein>
    <submittedName>
        <fullName evidence="2">Uncharacterized protein</fullName>
    </submittedName>
</protein>
<feature type="transmembrane region" description="Helical" evidence="1">
    <location>
        <begin position="12"/>
        <end position="32"/>
    </location>
</feature>
<name>A0A1Y9H2M1_9DIPT</name>
<organism evidence="2 3">
    <name type="scientific">Anopheles dirus</name>
    <dbReference type="NCBI Taxonomy" id="7168"/>
    <lineage>
        <taxon>Eukaryota</taxon>
        <taxon>Metazoa</taxon>
        <taxon>Ecdysozoa</taxon>
        <taxon>Arthropoda</taxon>
        <taxon>Hexapoda</taxon>
        <taxon>Insecta</taxon>
        <taxon>Pterygota</taxon>
        <taxon>Neoptera</taxon>
        <taxon>Endopterygota</taxon>
        <taxon>Diptera</taxon>
        <taxon>Nematocera</taxon>
        <taxon>Culicoidea</taxon>
        <taxon>Culicidae</taxon>
        <taxon>Anophelinae</taxon>
        <taxon>Anopheles</taxon>
    </lineage>
</organism>
<reference evidence="2" key="2">
    <citation type="submission" date="2020-05" db="UniProtKB">
        <authorList>
            <consortium name="EnsemblMetazoa"/>
        </authorList>
    </citation>
    <scope>IDENTIFICATION</scope>
    <source>
        <strain evidence="2">WRAIR2</strain>
    </source>
</reference>
<keyword evidence="3" id="KW-1185">Reference proteome</keyword>
<evidence type="ECO:0000313" key="2">
    <source>
        <dbReference type="EnsemblMetazoa" id="ADIR015905-PA"/>
    </source>
</evidence>
<keyword evidence="1" id="KW-0812">Transmembrane</keyword>
<dbReference type="AlphaFoldDB" id="A0A1Y9H2M1"/>
<evidence type="ECO:0000256" key="1">
    <source>
        <dbReference type="SAM" id="Phobius"/>
    </source>
</evidence>
<dbReference type="Proteomes" id="UP000075884">
    <property type="component" value="Unassembled WGS sequence"/>
</dbReference>